<feature type="region of interest" description="Disordered" evidence="1">
    <location>
        <begin position="63"/>
        <end position="92"/>
    </location>
</feature>
<keyword evidence="3" id="KW-1185">Reference proteome</keyword>
<gene>
    <name evidence="2" type="ORF">GPUH_LOCUS26857</name>
</gene>
<feature type="compositionally biased region" description="Polar residues" evidence="1">
    <location>
        <begin position="63"/>
        <end position="73"/>
    </location>
</feature>
<feature type="compositionally biased region" description="Polar residues" evidence="1">
    <location>
        <begin position="32"/>
        <end position="44"/>
    </location>
</feature>
<organism evidence="4">
    <name type="scientific">Gongylonema pulchrum</name>
    <dbReference type="NCBI Taxonomy" id="637853"/>
    <lineage>
        <taxon>Eukaryota</taxon>
        <taxon>Metazoa</taxon>
        <taxon>Ecdysozoa</taxon>
        <taxon>Nematoda</taxon>
        <taxon>Chromadorea</taxon>
        <taxon>Rhabditida</taxon>
        <taxon>Spirurina</taxon>
        <taxon>Spiruromorpha</taxon>
        <taxon>Spiruroidea</taxon>
        <taxon>Gongylonematidae</taxon>
        <taxon>Gongylonema</taxon>
    </lineage>
</organism>
<proteinExistence type="predicted"/>
<dbReference type="Proteomes" id="UP000271098">
    <property type="component" value="Unassembled WGS sequence"/>
</dbReference>
<dbReference type="EMBL" id="UYRT01115027">
    <property type="protein sequence ID" value="VDN49584.1"/>
    <property type="molecule type" value="Genomic_DNA"/>
</dbReference>
<evidence type="ECO:0000256" key="1">
    <source>
        <dbReference type="SAM" id="MobiDB-lite"/>
    </source>
</evidence>
<accession>A0A183F0W7</accession>
<evidence type="ECO:0000313" key="2">
    <source>
        <dbReference type="EMBL" id="VDN49584.1"/>
    </source>
</evidence>
<name>A0A183F0W7_9BILA</name>
<sequence length="92" mass="10317">MQEDVKEAVLCSLPHCLHRLIPSAAPDKTLGGNPSITVNPAAQQENTTTTVFWRRLQWSTKTKSIPQTETATNVPARKRRSFPLVWQHPTAK</sequence>
<evidence type="ECO:0000313" key="3">
    <source>
        <dbReference type="Proteomes" id="UP000271098"/>
    </source>
</evidence>
<dbReference type="AlphaFoldDB" id="A0A183F0W7"/>
<reference evidence="4" key="1">
    <citation type="submission" date="2016-06" db="UniProtKB">
        <authorList>
            <consortium name="WormBaseParasite"/>
        </authorList>
    </citation>
    <scope>IDENTIFICATION</scope>
</reference>
<protein>
    <submittedName>
        <fullName evidence="2 4">Uncharacterized protein</fullName>
    </submittedName>
</protein>
<evidence type="ECO:0000313" key="4">
    <source>
        <dbReference type="WBParaSite" id="GPUH_0002688801-mRNA-1"/>
    </source>
</evidence>
<reference evidence="2 3" key="2">
    <citation type="submission" date="2018-11" db="EMBL/GenBank/DDBJ databases">
        <authorList>
            <consortium name="Pathogen Informatics"/>
        </authorList>
    </citation>
    <scope>NUCLEOTIDE SEQUENCE [LARGE SCALE GENOMIC DNA]</scope>
</reference>
<dbReference type="WBParaSite" id="GPUH_0002688801-mRNA-1">
    <property type="protein sequence ID" value="GPUH_0002688801-mRNA-1"/>
    <property type="gene ID" value="GPUH_0002688801"/>
</dbReference>
<feature type="region of interest" description="Disordered" evidence="1">
    <location>
        <begin position="23"/>
        <end position="44"/>
    </location>
</feature>